<accession>A0ABZ0Z3G8</accession>
<sequence length="168" mass="19639">MVPYLDKNAIKVLTQNIDGEQAAYVTGISNVINDIDTEYPDLTEYKDDILYIVKILAFSDKFKILHWAAVNNAYHERLDEFGHELEIYKDAIAENIQAIIGQFNCSNFDKIELPLGDDPLVIINELKQCVFNWFELHKDDMEYEGCRNQTSNFIEVIKKYIYIFRLCK</sequence>
<organism evidence="1 2">
    <name type="scientific">phage Lak_Megaphage_Sonny</name>
    <dbReference type="NCBI Taxonomy" id="3109229"/>
    <lineage>
        <taxon>Viruses</taxon>
        <taxon>Duplodnaviria</taxon>
        <taxon>Heunggongvirae</taxon>
        <taxon>Uroviricota</taxon>
        <taxon>Caudoviricetes</taxon>
        <taxon>Caudoviricetes code 15 clade</taxon>
    </lineage>
</organism>
<evidence type="ECO:0000313" key="2">
    <source>
        <dbReference type="Proteomes" id="UP001358193"/>
    </source>
</evidence>
<proteinExistence type="predicted"/>
<name>A0ABZ0Z3G8_9CAUD</name>
<dbReference type="Proteomes" id="UP001358193">
    <property type="component" value="Segment"/>
</dbReference>
<protein>
    <submittedName>
        <fullName evidence="1">Uncharacterized protein</fullName>
    </submittedName>
</protein>
<keyword evidence="2" id="KW-1185">Reference proteome</keyword>
<dbReference type="EMBL" id="OR769223">
    <property type="protein sequence ID" value="WQJ53752.1"/>
    <property type="molecule type" value="Genomic_DNA"/>
</dbReference>
<reference evidence="1 2" key="1">
    <citation type="submission" date="2023-11" db="EMBL/GenBank/DDBJ databases">
        <authorList>
            <person name="Cook R."/>
            <person name="Crisci M."/>
            <person name="Pye H."/>
            <person name="Adriaenssens E."/>
            <person name="Santini J."/>
        </authorList>
    </citation>
    <scope>NUCLEOTIDE SEQUENCE [LARGE SCALE GENOMIC DNA]</scope>
    <source>
        <strain evidence="1">Lak_Megaphage_Sonny</strain>
    </source>
</reference>
<evidence type="ECO:0000313" key="1">
    <source>
        <dbReference type="EMBL" id="WQJ53752.1"/>
    </source>
</evidence>